<dbReference type="EMBL" id="JACCQK010000308">
    <property type="protein sequence ID" value="MBG0779416.1"/>
    <property type="molecule type" value="Genomic_DNA"/>
</dbReference>
<keyword evidence="6 9" id="KW-0460">Magnesium</keyword>
<evidence type="ECO:0000313" key="13">
    <source>
        <dbReference type="Proteomes" id="UP000706172"/>
    </source>
</evidence>
<feature type="binding site" evidence="9">
    <location>
        <begin position="131"/>
        <end position="137"/>
    </location>
    <ligand>
        <name>ATP</name>
        <dbReference type="ChEBI" id="CHEBI:30616"/>
    </ligand>
</feature>
<feature type="binding site" evidence="9">
    <location>
        <begin position="17"/>
        <end position="18"/>
    </location>
    <ligand>
        <name>ATP</name>
        <dbReference type="ChEBI" id="CHEBI:30616"/>
    </ligand>
</feature>
<comment type="pathway">
    <text evidence="9">Cofactor biosynthesis; coenzyme A biosynthesis; CoA from (R)-pantothenate: step 4/5.</text>
</comment>
<evidence type="ECO:0000313" key="12">
    <source>
        <dbReference type="EMBL" id="MBG0779416.1"/>
    </source>
</evidence>
<feature type="binding site" evidence="9">
    <location>
        <begin position="96"/>
        <end position="98"/>
    </location>
    <ligand>
        <name>ATP</name>
        <dbReference type="ChEBI" id="CHEBI:30616"/>
    </ligand>
</feature>
<keyword evidence="1 9" id="KW-0963">Cytoplasm</keyword>
<feature type="site" description="Transition state stabilizer" evidence="9">
    <location>
        <position position="25"/>
    </location>
</feature>
<comment type="caution">
    <text evidence="12">The sequence shown here is derived from an EMBL/GenBank/DDBJ whole genome shotgun (WGS) entry which is preliminary data.</text>
</comment>
<dbReference type="PANTHER" id="PTHR21342:SF1">
    <property type="entry name" value="PHOSPHOPANTETHEINE ADENYLYLTRANSFERASE"/>
    <property type="match status" value="1"/>
</dbReference>
<feature type="binding site" evidence="9">
    <location>
        <position position="17"/>
    </location>
    <ligand>
        <name>substrate</name>
    </ligand>
</feature>
<evidence type="ECO:0000256" key="9">
    <source>
        <dbReference type="HAMAP-Rule" id="MF_00151"/>
    </source>
</evidence>
<evidence type="ECO:0000256" key="7">
    <source>
        <dbReference type="ARBA" id="ARBA00022993"/>
    </source>
</evidence>
<evidence type="ECO:0000259" key="11">
    <source>
        <dbReference type="Pfam" id="PF01467"/>
    </source>
</evidence>
<name>A0A931G7H5_9BACT</name>
<reference evidence="12" key="1">
    <citation type="submission" date="2020-07" db="EMBL/GenBank/DDBJ databases">
        <title>Severe corrosion of carbon steel in oil field produced water can be linked to methanogenic archaea containing a special type of NiFe hydrogenase.</title>
        <authorList>
            <person name="Lahme S."/>
            <person name="Mand J."/>
            <person name="Longwell J."/>
            <person name="Smith R."/>
            <person name="Enning D."/>
        </authorList>
    </citation>
    <scope>NUCLEOTIDE SEQUENCE</scope>
    <source>
        <strain evidence="12">MIC098Bin6</strain>
    </source>
</reference>
<dbReference type="InterPro" id="IPR004821">
    <property type="entry name" value="Cyt_trans-like"/>
</dbReference>
<keyword evidence="7 9" id="KW-0173">Coenzyme A biosynthesis</keyword>
<dbReference type="Pfam" id="PF01467">
    <property type="entry name" value="CTP_transf_like"/>
    <property type="match status" value="1"/>
</dbReference>
<comment type="subunit">
    <text evidence="9">Homohexamer.</text>
</comment>
<evidence type="ECO:0000256" key="10">
    <source>
        <dbReference type="SAM" id="MobiDB-lite"/>
    </source>
</evidence>
<feature type="binding site" evidence="9">
    <location>
        <position position="25"/>
    </location>
    <ligand>
        <name>ATP</name>
        <dbReference type="ChEBI" id="CHEBI:30616"/>
    </ligand>
</feature>
<dbReference type="InterPro" id="IPR014729">
    <property type="entry name" value="Rossmann-like_a/b/a_fold"/>
</dbReference>
<comment type="similarity">
    <text evidence="9">Belongs to the bacterial CoaD family.</text>
</comment>
<dbReference type="InterPro" id="IPR001980">
    <property type="entry name" value="PPAT"/>
</dbReference>
<dbReference type="Gene3D" id="3.40.50.620">
    <property type="entry name" value="HUPs"/>
    <property type="match status" value="1"/>
</dbReference>
<evidence type="ECO:0000256" key="5">
    <source>
        <dbReference type="ARBA" id="ARBA00022840"/>
    </source>
</evidence>
<dbReference type="SUPFAM" id="SSF52374">
    <property type="entry name" value="Nucleotidylyl transferase"/>
    <property type="match status" value="1"/>
</dbReference>
<evidence type="ECO:0000256" key="6">
    <source>
        <dbReference type="ARBA" id="ARBA00022842"/>
    </source>
</evidence>
<keyword evidence="4 9" id="KW-0547">Nucleotide-binding</keyword>
<proteinExistence type="inferred from homology"/>
<dbReference type="NCBIfam" id="TIGR01510">
    <property type="entry name" value="coaD_prev_kdtB"/>
    <property type="match status" value="1"/>
</dbReference>
<dbReference type="HAMAP" id="MF_00151">
    <property type="entry name" value="PPAT_bact"/>
    <property type="match status" value="1"/>
</dbReference>
<evidence type="ECO:0000256" key="3">
    <source>
        <dbReference type="ARBA" id="ARBA00022695"/>
    </source>
</evidence>
<organism evidence="12 13">
    <name type="scientific">Desulfotignum balticum</name>
    <dbReference type="NCBI Taxonomy" id="115781"/>
    <lineage>
        <taxon>Bacteria</taxon>
        <taxon>Pseudomonadati</taxon>
        <taxon>Thermodesulfobacteriota</taxon>
        <taxon>Desulfobacteria</taxon>
        <taxon>Desulfobacterales</taxon>
        <taxon>Desulfobacteraceae</taxon>
        <taxon>Desulfotignum</taxon>
    </lineage>
</organism>
<dbReference type="AlphaFoldDB" id="A0A931G7H5"/>
<comment type="function">
    <text evidence="9">Reversibly transfers an adenylyl group from ATP to 4'-phosphopantetheine, yielding dephospho-CoA (dPCoA) and pyrophosphate.</text>
</comment>
<comment type="catalytic activity">
    <reaction evidence="8 9">
        <text>(R)-4'-phosphopantetheine + ATP + H(+) = 3'-dephospho-CoA + diphosphate</text>
        <dbReference type="Rhea" id="RHEA:19801"/>
        <dbReference type="ChEBI" id="CHEBI:15378"/>
        <dbReference type="ChEBI" id="CHEBI:30616"/>
        <dbReference type="ChEBI" id="CHEBI:33019"/>
        <dbReference type="ChEBI" id="CHEBI:57328"/>
        <dbReference type="ChEBI" id="CHEBI:61723"/>
        <dbReference type="EC" id="2.7.7.3"/>
    </reaction>
</comment>
<evidence type="ECO:0000256" key="1">
    <source>
        <dbReference type="ARBA" id="ARBA00022490"/>
    </source>
</evidence>
<sequence>MKKKRLPQNRIAIYPGSFDPLTNGHMDVIQRALEIFDEVIVAILRNPAKKYLFSIEERLEMMQQSFNGNAALKVDAFDGLLVDYARMKHAVAIIRGMRALSDFENEFQMALMNRKLHKDVQSVFLMTGFRWIFTSSSIIKEAAQFGADISDMVPEPVKLKLLEKFPRKEPPGHPQAEKKDSR</sequence>
<protein>
    <recommendedName>
        <fullName evidence="9">Phosphopantetheine adenylyltransferase</fullName>
        <ecNumber evidence="9">2.7.7.3</ecNumber>
    </recommendedName>
    <alternativeName>
        <fullName evidence="9">Dephospho-CoA pyrophosphorylase</fullName>
    </alternativeName>
    <alternativeName>
        <fullName evidence="9">Pantetheine-phosphate adenylyltransferase</fullName>
        <shortName evidence="9">PPAT</shortName>
    </alternativeName>
</protein>
<dbReference type="GO" id="GO:0004595">
    <property type="term" value="F:pantetheine-phosphate adenylyltransferase activity"/>
    <property type="evidence" value="ECO:0007669"/>
    <property type="project" value="UniProtKB-UniRule"/>
</dbReference>
<dbReference type="GO" id="GO:0005737">
    <property type="term" value="C:cytoplasm"/>
    <property type="evidence" value="ECO:0007669"/>
    <property type="project" value="UniProtKB-SubCell"/>
</dbReference>
<dbReference type="EC" id="2.7.7.3" evidence="9"/>
<comment type="subcellular location">
    <subcellularLocation>
        <location evidence="9">Cytoplasm</location>
    </subcellularLocation>
</comment>
<dbReference type="PRINTS" id="PR01020">
    <property type="entry name" value="LPSBIOSNTHSS"/>
</dbReference>
<comment type="cofactor">
    <cofactor evidence="9">
        <name>Mg(2+)</name>
        <dbReference type="ChEBI" id="CHEBI:18420"/>
    </cofactor>
</comment>
<dbReference type="GO" id="GO:0005524">
    <property type="term" value="F:ATP binding"/>
    <property type="evidence" value="ECO:0007669"/>
    <property type="project" value="UniProtKB-KW"/>
</dbReference>
<gene>
    <name evidence="9 12" type="primary">coaD</name>
    <name evidence="12" type="ORF">H0S81_05770</name>
</gene>
<feature type="binding site" evidence="9">
    <location>
        <position position="49"/>
    </location>
    <ligand>
        <name>substrate</name>
    </ligand>
</feature>
<evidence type="ECO:0000256" key="2">
    <source>
        <dbReference type="ARBA" id="ARBA00022679"/>
    </source>
</evidence>
<dbReference type="CDD" id="cd02163">
    <property type="entry name" value="PPAT"/>
    <property type="match status" value="1"/>
</dbReference>
<dbReference type="NCBIfam" id="TIGR00125">
    <property type="entry name" value="cyt_tran_rel"/>
    <property type="match status" value="1"/>
</dbReference>
<evidence type="ECO:0000256" key="4">
    <source>
        <dbReference type="ARBA" id="ARBA00022741"/>
    </source>
</evidence>
<feature type="domain" description="Cytidyltransferase-like" evidence="11">
    <location>
        <begin position="13"/>
        <end position="141"/>
    </location>
</feature>
<feature type="region of interest" description="Disordered" evidence="10">
    <location>
        <begin position="163"/>
        <end position="182"/>
    </location>
</feature>
<dbReference type="Proteomes" id="UP000706172">
    <property type="component" value="Unassembled WGS sequence"/>
</dbReference>
<keyword evidence="2 9" id="KW-0808">Transferase</keyword>
<dbReference type="GO" id="GO:0015937">
    <property type="term" value="P:coenzyme A biosynthetic process"/>
    <property type="evidence" value="ECO:0007669"/>
    <property type="project" value="UniProtKB-UniRule"/>
</dbReference>
<accession>A0A931G7H5</accession>
<feature type="binding site" evidence="9">
    <location>
        <position position="95"/>
    </location>
    <ligand>
        <name>substrate</name>
    </ligand>
</feature>
<keyword evidence="3 9" id="KW-0548">Nucleotidyltransferase</keyword>
<evidence type="ECO:0000256" key="8">
    <source>
        <dbReference type="ARBA" id="ARBA00029346"/>
    </source>
</evidence>
<feature type="binding site" evidence="9">
    <location>
        <position position="106"/>
    </location>
    <ligand>
        <name>ATP</name>
        <dbReference type="ChEBI" id="CHEBI:30616"/>
    </ligand>
</feature>
<feature type="binding site" evidence="9">
    <location>
        <position position="81"/>
    </location>
    <ligand>
        <name>substrate</name>
    </ligand>
</feature>
<dbReference type="PANTHER" id="PTHR21342">
    <property type="entry name" value="PHOSPHOPANTETHEINE ADENYLYLTRANSFERASE"/>
    <property type="match status" value="1"/>
</dbReference>
<keyword evidence="5 9" id="KW-0067">ATP-binding</keyword>